<dbReference type="PANTHER" id="PTHR46255">
    <property type="entry name" value="SHORT STATURE HOMEOBOX"/>
    <property type="match status" value="1"/>
</dbReference>
<dbReference type="GO" id="GO:0000981">
    <property type="term" value="F:DNA-binding transcription factor activity, RNA polymerase II-specific"/>
    <property type="evidence" value="ECO:0007669"/>
    <property type="project" value="InterPro"/>
</dbReference>
<evidence type="ECO:0000256" key="3">
    <source>
        <dbReference type="ARBA" id="ARBA00023242"/>
    </source>
</evidence>
<name>A0A2N5W541_9BASI</name>
<dbReference type="STRING" id="200324.A0A2N5W541"/>
<evidence type="ECO:0000256" key="5">
    <source>
        <dbReference type="RuleBase" id="RU000682"/>
    </source>
</evidence>
<feature type="region of interest" description="Disordered" evidence="6">
    <location>
        <begin position="325"/>
        <end position="356"/>
    </location>
</feature>
<evidence type="ECO:0000313" key="10">
    <source>
        <dbReference type="Proteomes" id="UP000235388"/>
    </source>
</evidence>
<proteinExistence type="predicted"/>
<dbReference type="Proteomes" id="UP000235388">
    <property type="component" value="Unassembled WGS sequence"/>
</dbReference>
<dbReference type="Pfam" id="PF00046">
    <property type="entry name" value="Homeodomain"/>
    <property type="match status" value="1"/>
</dbReference>
<dbReference type="GO" id="GO:0005634">
    <property type="term" value="C:nucleus"/>
    <property type="evidence" value="ECO:0007669"/>
    <property type="project" value="UniProtKB-SubCell"/>
</dbReference>
<dbReference type="OrthoDB" id="6159439at2759"/>
<organism evidence="9 10">
    <name type="scientific">Puccinia coronata f. sp. avenae</name>
    <dbReference type="NCBI Taxonomy" id="200324"/>
    <lineage>
        <taxon>Eukaryota</taxon>
        <taxon>Fungi</taxon>
        <taxon>Dikarya</taxon>
        <taxon>Basidiomycota</taxon>
        <taxon>Pucciniomycotina</taxon>
        <taxon>Pucciniomycetes</taxon>
        <taxon>Pucciniales</taxon>
        <taxon>Pucciniaceae</taxon>
        <taxon>Puccinia</taxon>
    </lineage>
</organism>
<sequence length="620" mass="67024">MHIPQSALGVARLEKKSLLETNSSRIPLLSQSICASSTGSSISLLLHCSIPCLGPFLSGIYILSQLRIPSPSFGPSQALPEGNYLDFSTSLSQNKPGANDIKPFSLPSLASITANLASAPTEPSYTGPHRKSYSLSISGRRRFSPLGNSTDYGDPVSPLESELSAEGRSSVSGISMSIASGQRPRSHSHLTCHSLVGQLAESDAPVDESASDSGASDKKHEDNDSSMQVKKRSRTLTTPSQQRRLMQILEKTRFPSTEVREQLARELGMTPRRVQIWFQNRRQGMKKALEQKTEQETMESSMPDFARPRGYSFGTYPPAVDAYGQPGLHPLPEGESVTAGLPGNTGSGEHHSTSQSIDAMPQLYSSRSVSRGMPAGLAHLELSATTPNNEPGSTSVADFAWSDPSSAVSLYCLPSAVGGEASFPSYCQPDQQYPTSTSTQQHVPPVTGGRHRSQTNPDFLGMMNDFIELPGVGRTSHESLSIDPLQRIPGGISRQMANGRDPSLNFNEGWSNSYIQSAPAWQESVDNLKLDRYTHGLDPLIQPPVGGSDPTNDHSVCRLNDPSNNYYYSGGIQQNPDANGLAQAPLHFSHGDKYMGSFDSNAPETELAQHLRNRSHSLNF</sequence>
<dbReference type="PROSITE" id="PS50071">
    <property type="entry name" value="HOMEOBOX_2"/>
    <property type="match status" value="1"/>
</dbReference>
<dbReference type="AlphaFoldDB" id="A0A2N5W541"/>
<dbReference type="SMART" id="SM00389">
    <property type="entry name" value="HOX"/>
    <property type="match status" value="1"/>
</dbReference>
<evidence type="ECO:0000313" key="9">
    <source>
        <dbReference type="EMBL" id="PLW57365.1"/>
    </source>
</evidence>
<evidence type="ECO:0000256" key="2">
    <source>
        <dbReference type="ARBA" id="ARBA00023155"/>
    </source>
</evidence>
<keyword evidence="1 4" id="KW-0238">DNA-binding</keyword>
<dbReference type="PROSITE" id="PS00027">
    <property type="entry name" value="HOMEOBOX_1"/>
    <property type="match status" value="1"/>
</dbReference>
<dbReference type="InterPro" id="IPR009057">
    <property type="entry name" value="Homeodomain-like_sf"/>
</dbReference>
<dbReference type="CDD" id="cd00086">
    <property type="entry name" value="homeodomain"/>
    <property type="match status" value="1"/>
</dbReference>
<dbReference type="Gene3D" id="1.10.10.60">
    <property type="entry name" value="Homeodomain-like"/>
    <property type="match status" value="1"/>
</dbReference>
<dbReference type="GO" id="GO:1990837">
    <property type="term" value="F:sequence-specific double-stranded DNA binding"/>
    <property type="evidence" value="ECO:0007669"/>
    <property type="project" value="TreeGrafter"/>
</dbReference>
<dbReference type="EMBL" id="PGCJ01000011">
    <property type="protein sequence ID" value="PLW57365.1"/>
    <property type="molecule type" value="Genomic_DNA"/>
</dbReference>
<accession>A0A2N5W541</accession>
<comment type="subcellular location">
    <subcellularLocation>
        <location evidence="4 5">Nucleus</location>
    </subcellularLocation>
</comment>
<feature type="domain" description="Homeobox" evidence="7">
    <location>
        <begin position="228"/>
        <end position="288"/>
    </location>
</feature>
<dbReference type="InterPro" id="IPR001356">
    <property type="entry name" value="HD"/>
</dbReference>
<protein>
    <recommendedName>
        <fullName evidence="7">Homeobox domain-containing protein</fullName>
    </recommendedName>
</protein>
<keyword evidence="2 4" id="KW-0371">Homeobox</keyword>
<gene>
    <name evidence="9" type="ORF">PCANC_01824</name>
    <name evidence="8" type="ORF">PCANC_03349</name>
</gene>
<dbReference type="InterPro" id="IPR052631">
    <property type="entry name" value="Paired_homeobox_Bicoid"/>
</dbReference>
<evidence type="ECO:0000256" key="1">
    <source>
        <dbReference type="ARBA" id="ARBA00023125"/>
    </source>
</evidence>
<dbReference type="EMBL" id="PGCJ01000779">
    <property type="protein sequence ID" value="PLW21873.1"/>
    <property type="molecule type" value="Genomic_DNA"/>
</dbReference>
<feature type="region of interest" description="Disordered" evidence="6">
    <location>
        <begin position="201"/>
        <end position="240"/>
    </location>
</feature>
<evidence type="ECO:0000313" key="8">
    <source>
        <dbReference type="EMBL" id="PLW21873.1"/>
    </source>
</evidence>
<dbReference type="InterPro" id="IPR017970">
    <property type="entry name" value="Homeobox_CS"/>
</dbReference>
<feature type="region of interest" description="Disordered" evidence="6">
    <location>
        <begin position="144"/>
        <end position="168"/>
    </location>
</feature>
<keyword evidence="3 4" id="KW-0539">Nucleus</keyword>
<feature type="compositionally biased region" description="Polar residues" evidence="6">
    <location>
        <begin position="431"/>
        <end position="442"/>
    </location>
</feature>
<comment type="caution">
    <text evidence="9">The sequence shown here is derived from an EMBL/GenBank/DDBJ whole genome shotgun (WGS) entry which is preliminary data.</text>
</comment>
<dbReference type="SUPFAM" id="SSF46689">
    <property type="entry name" value="Homeodomain-like"/>
    <property type="match status" value="1"/>
</dbReference>
<feature type="DNA-binding region" description="Homeobox" evidence="4">
    <location>
        <begin position="230"/>
        <end position="289"/>
    </location>
</feature>
<dbReference type="PANTHER" id="PTHR46255:SF3">
    <property type="entry name" value="HOMEOBOX DOMAIN-CONTAINING PROTEIN"/>
    <property type="match status" value="1"/>
</dbReference>
<feature type="region of interest" description="Disordered" evidence="6">
    <location>
        <begin position="431"/>
        <end position="451"/>
    </location>
</feature>
<keyword evidence="10" id="KW-1185">Reference proteome</keyword>
<reference evidence="9 10" key="1">
    <citation type="submission" date="2017-11" db="EMBL/GenBank/DDBJ databases">
        <title>De novo assembly and phasing of dikaryotic genomes from two isolates of Puccinia coronata f. sp. avenae, the causal agent of oat crown rust.</title>
        <authorList>
            <person name="Miller M.E."/>
            <person name="Zhang Y."/>
            <person name="Omidvar V."/>
            <person name="Sperschneider J."/>
            <person name="Schwessinger B."/>
            <person name="Raley C."/>
            <person name="Palmer J.M."/>
            <person name="Garnica D."/>
            <person name="Upadhyaya N."/>
            <person name="Rathjen J."/>
            <person name="Taylor J.M."/>
            <person name="Park R.F."/>
            <person name="Dodds P.N."/>
            <person name="Hirsch C.D."/>
            <person name="Kianian S.F."/>
            <person name="Figueroa M."/>
        </authorList>
    </citation>
    <scope>NUCLEOTIDE SEQUENCE [LARGE SCALE GENOMIC DNA]</scope>
    <source>
        <strain evidence="9">12NC29</strain>
    </source>
</reference>
<evidence type="ECO:0000256" key="6">
    <source>
        <dbReference type="SAM" id="MobiDB-lite"/>
    </source>
</evidence>
<evidence type="ECO:0000259" key="7">
    <source>
        <dbReference type="PROSITE" id="PS50071"/>
    </source>
</evidence>
<evidence type="ECO:0000256" key="4">
    <source>
        <dbReference type="PROSITE-ProRule" id="PRU00108"/>
    </source>
</evidence>